<dbReference type="EMBL" id="BAABDO010000043">
    <property type="protein sequence ID" value="GAA4142689.1"/>
    <property type="molecule type" value="Genomic_DNA"/>
</dbReference>
<feature type="chain" id="PRO_5045313427" description="Glycogen debranching protein" evidence="1">
    <location>
        <begin position="38"/>
        <end position="873"/>
    </location>
</feature>
<name>A0ABP7YX83_9ACTN</name>
<organism evidence="2 3">
    <name type="scientific">Actinomadura keratinilytica</name>
    <dbReference type="NCBI Taxonomy" id="547461"/>
    <lineage>
        <taxon>Bacteria</taxon>
        <taxon>Bacillati</taxon>
        <taxon>Actinomycetota</taxon>
        <taxon>Actinomycetes</taxon>
        <taxon>Streptosporangiales</taxon>
        <taxon>Thermomonosporaceae</taxon>
        <taxon>Actinomadura</taxon>
    </lineage>
</organism>
<dbReference type="Gene3D" id="1.50.10.10">
    <property type="match status" value="1"/>
</dbReference>
<keyword evidence="3" id="KW-1185">Reference proteome</keyword>
<dbReference type="InterPro" id="IPR006311">
    <property type="entry name" value="TAT_signal"/>
</dbReference>
<proteinExistence type="predicted"/>
<dbReference type="PROSITE" id="PS51318">
    <property type="entry name" value="TAT"/>
    <property type="match status" value="1"/>
</dbReference>
<accession>A0ABP7YX83</accession>
<evidence type="ECO:0000256" key="1">
    <source>
        <dbReference type="SAM" id="SignalP"/>
    </source>
</evidence>
<sequence length="873" mass="94122">MTGDTRRDIRRGMRRGTALAAAAVVAAGTVAVPSAQARERAPGEELTTTTRLADRRSVVIGDRFYAMSTADGLYPASGWHITGEMGGFWTPPIKLLDGVWFGVDGAWLGEQARAESHTVGYGYTRTRYAATGGVRVERTDVVPDGLRAGLIGLTFRADKSRTVRLDVDAHSELMTAYPWGGTTPNQSAYNLPDTGAYEDGALVFRERGRPQVPNASEHDFAALVAADRSPAAHRLGSGYRGPQAPAVVCPATGTAPDRCDDSEFGKGTGGRLTYDVRVPAGRGVTVWLAVAGSDRGDGEARAALKSALRDPAGLLARKKAARRAVAANTVVDLPGDRLLQRSVEWSKQNLADSVQEARNLRVRVTREGRQYPAAKGTVPAARWLGAGWPDYPWLFGTDGEYTAFASVAAGQFDDIKAHLRALRDTSEIANDRSGKVVHEVVSDGSVYFGADDDAGNTDETAKFPSAVALVWRWTGDRRFLDDLYDFTVRNMRYVVEKLDEDGDGWPEGLGNVERSGMGVEKLDNAVYTIRGLRDLADMARAKNDTATARWAGERAARMEKRFDKTWWKGGDTGQYADSIDDPDDPANDNAKLFQRHWIGVTPMDAQLVRPGQVTRPLADDERARTALAKREEPCYTGDNGLYHTGTGPTSADGGNKGPSCDSAVSSVQSERVVYSLGNGIMATAEGNYGRLAQQRRYTDANARIQLDPDLWEMPGAMPEIAASPDFSPANIDRKLTERSMVLQAWGAYGTLWPVVRQQLGVDPDMGRARLEVVPQIPPGQSRISGRSIRVGSGSVDVTAESRGRTLRTVVSAARLGGAALRIGHVLPAGAKVASVTLDGRRVDATVRRTARGDEVVVDAGARRGTATLVITLR</sequence>
<comment type="caution">
    <text evidence="2">The sequence shown here is derived from an EMBL/GenBank/DDBJ whole genome shotgun (WGS) entry which is preliminary data.</text>
</comment>
<reference evidence="3" key="1">
    <citation type="journal article" date="2019" name="Int. J. Syst. Evol. Microbiol.">
        <title>The Global Catalogue of Microorganisms (GCM) 10K type strain sequencing project: providing services to taxonomists for standard genome sequencing and annotation.</title>
        <authorList>
            <consortium name="The Broad Institute Genomics Platform"/>
            <consortium name="The Broad Institute Genome Sequencing Center for Infectious Disease"/>
            <person name="Wu L."/>
            <person name="Ma J."/>
        </authorList>
    </citation>
    <scope>NUCLEOTIDE SEQUENCE [LARGE SCALE GENOMIC DNA]</scope>
    <source>
        <strain evidence="3">JCM 17316</strain>
    </source>
</reference>
<dbReference type="InterPro" id="IPR012341">
    <property type="entry name" value="6hp_glycosidase-like_sf"/>
</dbReference>
<evidence type="ECO:0000313" key="2">
    <source>
        <dbReference type="EMBL" id="GAA4142689.1"/>
    </source>
</evidence>
<dbReference type="SUPFAM" id="SSF48208">
    <property type="entry name" value="Six-hairpin glycosidases"/>
    <property type="match status" value="1"/>
</dbReference>
<evidence type="ECO:0000313" key="3">
    <source>
        <dbReference type="Proteomes" id="UP001500266"/>
    </source>
</evidence>
<keyword evidence="1" id="KW-0732">Signal</keyword>
<evidence type="ECO:0008006" key="4">
    <source>
        <dbReference type="Google" id="ProtNLM"/>
    </source>
</evidence>
<dbReference type="InterPro" id="IPR008928">
    <property type="entry name" value="6-hairpin_glycosidase_sf"/>
</dbReference>
<dbReference type="Proteomes" id="UP001500266">
    <property type="component" value="Unassembled WGS sequence"/>
</dbReference>
<protein>
    <recommendedName>
        <fullName evidence="4">Glycogen debranching protein</fullName>
    </recommendedName>
</protein>
<feature type="signal peptide" evidence="1">
    <location>
        <begin position="1"/>
        <end position="37"/>
    </location>
</feature>
<gene>
    <name evidence="2" type="ORF">GCM10022416_31960</name>
</gene>